<reference evidence="1" key="2">
    <citation type="submission" date="2021-04" db="EMBL/GenBank/DDBJ databases">
        <authorList>
            <person name="Gilroy R."/>
        </authorList>
    </citation>
    <scope>NUCLEOTIDE SEQUENCE</scope>
    <source>
        <strain evidence="1">F6-686</strain>
    </source>
</reference>
<protein>
    <submittedName>
        <fullName evidence="1">Uncharacterized protein</fullName>
    </submittedName>
</protein>
<evidence type="ECO:0000313" key="1">
    <source>
        <dbReference type="EMBL" id="MBU3827578.1"/>
    </source>
</evidence>
<proteinExistence type="predicted"/>
<dbReference type="EMBL" id="JAHLFT010000002">
    <property type="protein sequence ID" value="MBU3827578.1"/>
    <property type="molecule type" value="Genomic_DNA"/>
</dbReference>
<evidence type="ECO:0000313" key="2">
    <source>
        <dbReference type="Proteomes" id="UP000823844"/>
    </source>
</evidence>
<sequence length="193" mass="22393">MLYHGTTQLNARRIEKDGFHVPMLDILNVERNKRNWNKSIGSLGYGLYTFENDPQLAYEFASKFDPKNPVVFELPNIIPEKNLLDLTDPDTNLLFRKFCEDERNSKHGERIYDHVRHRGKVKSYAGVMTELFIIFLKKKYKITTLGVKRWTETDLPGVRYGVGANGIEVTVRNAQLINMGKINILRREDIYGS</sequence>
<organism evidence="1 2">
    <name type="scientific">Candidatus Lactobacillus pullistercoris</name>
    <dbReference type="NCBI Taxonomy" id="2838636"/>
    <lineage>
        <taxon>Bacteria</taxon>
        <taxon>Bacillati</taxon>
        <taxon>Bacillota</taxon>
        <taxon>Bacilli</taxon>
        <taxon>Lactobacillales</taxon>
        <taxon>Lactobacillaceae</taxon>
        <taxon>Lactobacillus</taxon>
    </lineage>
</organism>
<dbReference type="AlphaFoldDB" id="A0A9E2KQR2"/>
<dbReference type="Proteomes" id="UP000823844">
    <property type="component" value="Unassembled WGS sequence"/>
</dbReference>
<name>A0A9E2KQR2_9LACO</name>
<accession>A0A9E2KQR2</accession>
<comment type="caution">
    <text evidence="1">The sequence shown here is derived from an EMBL/GenBank/DDBJ whole genome shotgun (WGS) entry which is preliminary data.</text>
</comment>
<gene>
    <name evidence="1" type="ORF">H9806_00070</name>
</gene>
<reference evidence="1" key="1">
    <citation type="journal article" date="2021" name="PeerJ">
        <title>Extensive microbial diversity within the chicken gut microbiome revealed by metagenomics and culture.</title>
        <authorList>
            <person name="Gilroy R."/>
            <person name="Ravi A."/>
            <person name="Getino M."/>
            <person name="Pursley I."/>
            <person name="Horton D.L."/>
            <person name="Alikhan N.F."/>
            <person name="Baker D."/>
            <person name="Gharbi K."/>
            <person name="Hall N."/>
            <person name="Watson M."/>
            <person name="Adriaenssens E.M."/>
            <person name="Foster-Nyarko E."/>
            <person name="Jarju S."/>
            <person name="Secka A."/>
            <person name="Antonio M."/>
            <person name="Oren A."/>
            <person name="Chaudhuri R.R."/>
            <person name="La Ragione R."/>
            <person name="Hildebrand F."/>
            <person name="Pallen M.J."/>
        </authorList>
    </citation>
    <scope>NUCLEOTIDE SEQUENCE</scope>
    <source>
        <strain evidence="1">F6-686</strain>
    </source>
</reference>